<evidence type="ECO:0000313" key="2">
    <source>
        <dbReference type="EMBL" id="KZP02311.1"/>
    </source>
</evidence>
<feature type="non-terminal residue" evidence="2">
    <location>
        <position position="81"/>
    </location>
</feature>
<dbReference type="SUPFAM" id="SSF48464">
    <property type="entry name" value="ENTH/VHS domain"/>
    <property type="match status" value="1"/>
</dbReference>
<keyword evidence="3" id="KW-1185">Reference proteome</keyword>
<dbReference type="Pfam" id="PF04818">
    <property type="entry name" value="CID"/>
    <property type="match status" value="1"/>
</dbReference>
<feature type="domain" description="CID" evidence="1">
    <location>
        <begin position="1"/>
        <end position="81"/>
    </location>
</feature>
<dbReference type="OrthoDB" id="2129491at2759"/>
<evidence type="ECO:0000259" key="1">
    <source>
        <dbReference type="PROSITE" id="PS51391"/>
    </source>
</evidence>
<dbReference type="InterPro" id="IPR008942">
    <property type="entry name" value="ENTH_VHS"/>
</dbReference>
<protein>
    <recommendedName>
        <fullName evidence="1">CID domain-containing protein</fullName>
    </recommendedName>
</protein>
<feature type="non-terminal residue" evidence="2">
    <location>
        <position position="1"/>
    </location>
</feature>
<name>A0A167SWC9_9AGAM</name>
<evidence type="ECO:0000313" key="3">
    <source>
        <dbReference type="Proteomes" id="UP000076532"/>
    </source>
</evidence>
<dbReference type="InterPro" id="IPR006569">
    <property type="entry name" value="CID_dom"/>
</dbReference>
<gene>
    <name evidence="2" type="ORF">FIBSPDRAFT_685355</name>
</gene>
<sequence length="81" mass="9491">QVPAWMKLPAFYLLDVISQNVFNLHPYARQFLPMVSQLFLDSYRKVHQSPRRKMEEMLLTWRTSGVNGKELFGVVPQVAIQ</sequence>
<organism evidence="2 3">
    <name type="scientific">Athelia psychrophila</name>
    <dbReference type="NCBI Taxonomy" id="1759441"/>
    <lineage>
        <taxon>Eukaryota</taxon>
        <taxon>Fungi</taxon>
        <taxon>Dikarya</taxon>
        <taxon>Basidiomycota</taxon>
        <taxon>Agaricomycotina</taxon>
        <taxon>Agaricomycetes</taxon>
        <taxon>Agaricomycetidae</taxon>
        <taxon>Atheliales</taxon>
        <taxon>Atheliaceae</taxon>
        <taxon>Athelia</taxon>
    </lineage>
</organism>
<dbReference type="Gene3D" id="1.25.40.90">
    <property type="match status" value="1"/>
</dbReference>
<dbReference type="EMBL" id="KV418710">
    <property type="protein sequence ID" value="KZP02311.1"/>
    <property type="molecule type" value="Genomic_DNA"/>
</dbReference>
<dbReference type="AlphaFoldDB" id="A0A167SWC9"/>
<accession>A0A167SWC9</accession>
<dbReference type="PROSITE" id="PS51391">
    <property type="entry name" value="CID"/>
    <property type="match status" value="1"/>
</dbReference>
<proteinExistence type="predicted"/>
<dbReference type="STRING" id="436010.A0A167SWC9"/>
<reference evidence="2 3" key="1">
    <citation type="journal article" date="2016" name="Mol. Biol. Evol.">
        <title>Comparative Genomics of Early-Diverging Mushroom-Forming Fungi Provides Insights into the Origins of Lignocellulose Decay Capabilities.</title>
        <authorList>
            <person name="Nagy L.G."/>
            <person name="Riley R."/>
            <person name="Tritt A."/>
            <person name="Adam C."/>
            <person name="Daum C."/>
            <person name="Floudas D."/>
            <person name="Sun H."/>
            <person name="Yadav J.S."/>
            <person name="Pangilinan J."/>
            <person name="Larsson K.H."/>
            <person name="Matsuura K."/>
            <person name="Barry K."/>
            <person name="Labutti K."/>
            <person name="Kuo R."/>
            <person name="Ohm R.A."/>
            <person name="Bhattacharya S.S."/>
            <person name="Shirouzu T."/>
            <person name="Yoshinaga Y."/>
            <person name="Martin F.M."/>
            <person name="Grigoriev I.V."/>
            <person name="Hibbett D.S."/>
        </authorList>
    </citation>
    <scope>NUCLEOTIDE SEQUENCE [LARGE SCALE GENOMIC DNA]</scope>
    <source>
        <strain evidence="2 3">CBS 109695</strain>
    </source>
</reference>
<dbReference type="Proteomes" id="UP000076532">
    <property type="component" value="Unassembled WGS sequence"/>
</dbReference>